<keyword evidence="5 7" id="KW-1133">Transmembrane helix</keyword>
<dbReference type="Proteomes" id="UP000177894">
    <property type="component" value="Chromosome"/>
</dbReference>
<dbReference type="GO" id="GO:0005524">
    <property type="term" value="F:ATP binding"/>
    <property type="evidence" value="ECO:0007669"/>
    <property type="project" value="UniProtKB-KW"/>
</dbReference>
<keyword evidence="11" id="KW-1185">Reference proteome</keyword>
<gene>
    <name evidence="10" type="primary">hepA</name>
    <name evidence="9" type="ORF">BJL90_05155</name>
    <name evidence="10" type="ORF">CLFO_42730</name>
</gene>
<keyword evidence="2 7" id="KW-0812">Transmembrane</keyword>
<evidence type="ECO:0000256" key="7">
    <source>
        <dbReference type="SAM" id="Phobius"/>
    </source>
</evidence>
<dbReference type="PROSITE" id="PS00211">
    <property type="entry name" value="ABC_TRANSPORTER_1"/>
    <property type="match status" value="1"/>
</dbReference>
<evidence type="ECO:0000256" key="3">
    <source>
        <dbReference type="ARBA" id="ARBA00022741"/>
    </source>
</evidence>
<organism evidence="10 12">
    <name type="scientific">Clostridium formicaceticum</name>
    <dbReference type="NCBI Taxonomy" id="1497"/>
    <lineage>
        <taxon>Bacteria</taxon>
        <taxon>Bacillati</taxon>
        <taxon>Bacillota</taxon>
        <taxon>Clostridia</taxon>
        <taxon>Eubacteriales</taxon>
        <taxon>Clostridiaceae</taxon>
        <taxon>Clostridium</taxon>
    </lineage>
</organism>
<dbReference type="Gene3D" id="1.20.1560.10">
    <property type="entry name" value="ABC transporter type 1, transmembrane domain"/>
    <property type="match status" value="1"/>
</dbReference>
<evidence type="ECO:0000256" key="5">
    <source>
        <dbReference type="ARBA" id="ARBA00022989"/>
    </source>
</evidence>
<evidence type="ECO:0000313" key="10">
    <source>
        <dbReference type="EMBL" id="ARE89792.1"/>
    </source>
</evidence>
<feature type="transmembrane region" description="Helical" evidence="7">
    <location>
        <begin position="249"/>
        <end position="268"/>
    </location>
</feature>
<reference evidence="9 11" key="1">
    <citation type="submission" date="2016-10" db="EMBL/GenBank/DDBJ databases">
        <title>Complete Genome Sequence of Acetogen Clostridium formicoaceticum ATCC 27076.</title>
        <authorList>
            <person name="Bao T."/>
            <person name="Cheng C."/>
            <person name="Zhao J."/>
            <person name="Yang S.-T."/>
            <person name="Wang J."/>
            <person name="Wang M."/>
        </authorList>
    </citation>
    <scope>NUCLEOTIDE SEQUENCE [LARGE SCALE GENOMIC DNA]</scope>
    <source>
        <strain evidence="9 11">ATCC 27076</strain>
    </source>
</reference>
<dbReference type="AlphaFoldDB" id="A0AAC9RQK8"/>
<evidence type="ECO:0000256" key="2">
    <source>
        <dbReference type="ARBA" id="ARBA00022692"/>
    </source>
</evidence>
<proteinExistence type="predicted"/>
<dbReference type="SUPFAM" id="SSF90123">
    <property type="entry name" value="ABC transporter transmembrane region"/>
    <property type="match status" value="1"/>
</dbReference>
<evidence type="ECO:0000313" key="11">
    <source>
        <dbReference type="Proteomes" id="UP000177894"/>
    </source>
</evidence>
<reference evidence="10 12" key="2">
    <citation type="submission" date="2017-03" db="EMBL/GenBank/DDBJ databases">
        <title>Complete sequence of Clostridium formicaceticum DSM 92.</title>
        <authorList>
            <person name="Poehlein A."/>
            <person name="Karl M."/>
            <person name="Bengelsdorf F.R."/>
            <person name="Duerre P."/>
            <person name="Daniel R."/>
        </authorList>
    </citation>
    <scope>NUCLEOTIDE SEQUENCE [LARGE SCALE GENOMIC DNA]</scope>
    <source>
        <strain evidence="10 12">DSM 92</strain>
    </source>
</reference>
<keyword evidence="4 10" id="KW-0067">ATP-binding</keyword>
<dbReference type="InterPro" id="IPR039421">
    <property type="entry name" value="Type_1_exporter"/>
</dbReference>
<keyword evidence="6 7" id="KW-0472">Membrane</keyword>
<evidence type="ECO:0000313" key="9">
    <source>
        <dbReference type="EMBL" id="AOY75343.1"/>
    </source>
</evidence>
<dbReference type="InterPro" id="IPR003439">
    <property type="entry name" value="ABC_transporter-like_ATP-bd"/>
</dbReference>
<dbReference type="GO" id="GO:0016887">
    <property type="term" value="F:ATP hydrolysis activity"/>
    <property type="evidence" value="ECO:0007669"/>
    <property type="project" value="InterPro"/>
</dbReference>
<dbReference type="Gene3D" id="3.40.50.300">
    <property type="entry name" value="P-loop containing nucleotide triphosphate hydrolases"/>
    <property type="match status" value="1"/>
</dbReference>
<dbReference type="EMBL" id="CP020559">
    <property type="protein sequence ID" value="ARE89792.1"/>
    <property type="molecule type" value="Genomic_DNA"/>
</dbReference>
<feature type="transmembrane region" description="Helical" evidence="7">
    <location>
        <begin position="20"/>
        <end position="45"/>
    </location>
</feature>
<dbReference type="GO" id="GO:0005886">
    <property type="term" value="C:plasma membrane"/>
    <property type="evidence" value="ECO:0007669"/>
    <property type="project" value="UniProtKB-SubCell"/>
</dbReference>
<dbReference type="KEGG" id="cfm:BJL90_05155"/>
<dbReference type="SMART" id="SM00382">
    <property type="entry name" value="AAA"/>
    <property type="match status" value="1"/>
</dbReference>
<comment type="subcellular location">
    <subcellularLocation>
        <location evidence="1">Cell membrane</location>
        <topology evidence="1">Multi-pass membrane protein</topology>
    </subcellularLocation>
</comment>
<evidence type="ECO:0000259" key="8">
    <source>
        <dbReference type="PROSITE" id="PS50893"/>
    </source>
</evidence>
<dbReference type="InterPro" id="IPR003593">
    <property type="entry name" value="AAA+_ATPase"/>
</dbReference>
<dbReference type="InterPro" id="IPR017871">
    <property type="entry name" value="ABC_transporter-like_CS"/>
</dbReference>
<dbReference type="Proteomes" id="UP000192478">
    <property type="component" value="Chromosome"/>
</dbReference>
<accession>A0AAC9RQK8</accession>
<dbReference type="SUPFAM" id="SSF52540">
    <property type="entry name" value="P-loop containing nucleoside triphosphate hydrolases"/>
    <property type="match status" value="1"/>
</dbReference>
<dbReference type="EMBL" id="CP017603">
    <property type="protein sequence ID" value="AOY75343.1"/>
    <property type="molecule type" value="Genomic_DNA"/>
</dbReference>
<feature type="transmembrane region" description="Helical" evidence="7">
    <location>
        <begin position="57"/>
        <end position="78"/>
    </location>
</feature>
<dbReference type="InterPro" id="IPR036640">
    <property type="entry name" value="ABC1_TM_sf"/>
</dbReference>
<evidence type="ECO:0000256" key="6">
    <source>
        <dbReference type="ARBA" id="ARBA00023136"/>
    </source>
</evidence>
<dbReference type="RefSeq" id="WP_070964929.1">
    <property type="nucleotide sequence ID" value="NZ_CP017603.1"/>
</dbReference>
<dbReference type="InterPro" id="IPR027417">
    <property type="entry name" value="P-loop_NTPase"/>
</dbReference>
<dbReference type="Pfam" id="PF00005">
    <property type="entry name" value="ABC_tran"/>
    <property type="match status" value="1"/>
</dbReference>
<evidence type="ECO:0000313" key="12">
    <source>
        <dbReference type="Proteomes" id="UP000192478"/>
    </source>
</evidence>
<dbReference type="PANTHER" id="PTHR24221">
    <property type="entry name" value="ATP-BINDING CASSETTE SUB-FAMILY B"/>
    <property type="match status" value="1"/>
</dbReference>
<evidence type="ECO:0000256" key="4">
    <source>
        <dbReference type="ARBA" id="ARBA00022840"/>
    </source>
</evidence>
<dbReference type="PROSITE" id="PS50893">
    <property type="entry name" value="ABC_TRANSPORTER_2"/>
    <property type="match status" value="1"/>
</dbReference>
<feature type="domain" description="ABC transporter" evidence="8">
    <location>
        <begin position="340"/>
        <end position="568"/>
    </location>
</feature>
<dbReference type="CDD" id="cd03228">
    <property type="entry name" value="ABCC_MRP_Like"/>
    <property type="match status" value="1"/>
</dbReference>
<feature type="transmembrane region" description="Helical" evidence="7">
    <location>
        <begin position="138"/>
        <end position="171"/>
    </location>
</feature>
<name>A0AAC9RQK8_9CLOT</name>
<sequence length="587" mass="67850">MISNILWTFKICFKSKPFLILFIILSYVVLYAIEPISLIITQKIIFVLETSSNDLNLIIYLVLGFIFVNAINNIQFAFSLPFIESMEHIISNTLQKKLFYAVNCTNYINLDNSEYLTKLNRAKETTWYNLSNVLNDNLHFIGTIISFLSVSVIIITHNWIYLMLFIIIAIINNITIKKYSKEKLSLRRDIDFKNRKLAYTMNLMTNRQSIKEVRTYLLFDWLFEKWKLMFIEIKKMRINFLIKWSKIKVCLGIFTSIADKAILLLLIYDLHNSKINISVFVLIYQAKNSIMHLLNSIFTQISTIFEDSSYIRELREVLTEASEDKILQNHNNVENEQLILELKHLNFNYNENNKLLKNIDLKINKGEIVALIGENGCGKSTLAKIILGILRPSSGKVYRASSDYSAVFQDFAKFELSLRENVGFGDIRNLDNDYKIKEALSNGDSLEIMSKTNNSLDTILGKQFEEGGTDISGGEWQRIAISRGFMNNSTLIIFDEPAANLDPLAELKQFENIKNNLRDKGAVLISHRVGLARMANRIIYMEQGEIIEEGTHEQLMGMDSKYKKFFCMQSKWYEKVKSETTLAESTS</sequence>
<dbReference type="GO" id="GO:0034040">
    <property type="term" value="F:ATPase-coupled lipid transmembrane transporter activity"/>
    <property type="evidence" value="ECO:0007669"/>
    <property type="project" value="TreeGrafter"/>
</dbReference>
<protein>
    <submittedName>
        <fullName evidence="10">Heterocyst differentiation ATP-binding protein HepA</fullName>
    </submittedName>
</protein>
<evidence type="ECO:0000256" key="1">
    <source>
        <dbReference type="ARBA" id="ARBA00004651"/>
    </source>
</evidence>
<dbReference type="PANTHER" id="PTHR24221:SF654">
    <property type="entry name" value="ATP-BINDING CASSETTE SUB-FAMILY B MEMBER 6"/>
    <property type="match status" value="1"/>
</dbReference>
<keyword evidence="3" id="KW-0547">Nucleotide-binding</keyword>